<dbReference type="Gene3D" id="3.40.50.2000">
    <property type="entry name" value="Glycogen Phosphorylase B"/>
    <property type="match status" value="2"/>
</dbReference>
<feature type="domain" description="UDP-N-acetylglucosamine 2-epimerase" evidence="1">
    <location>
        <begin position="21"/>
        <end position="246"/>
    </location>
</feature>
<proteinExistence type="predicted"/>
<dbReference type="EMBL" id="UINC01131619">
    <property type="protein sequence ID" value="SVD13435.1"/>
    <property type="molecule type" value="Genomic_DNA"/>
</dbReference>
<reference evidence="2" key="1">
    <citation type="submission" date="2018-05" db="EMBL/GenBank/DDBJ databases">
        <authorList>
            <person name="Lanie J.A."/>
            <person name="Ng W.-L."/>
            <person name="Kazmierczak K.M."/>
            <person name="Andrzejewski T.M."/>
            <person name="Davidsen T.M."/>
            <person name="Wayne K.J."/>
            <person name="Tettelin H."/>
            <person name="Glass J.I."/>
            <person name="Rusch D."/>
            <person name="Podicherti R."/>
            <person name="Tsui H.-C.T."/>
            <person name="Winkler M.E."/>
        </authorList>
    </citation>
    <scope>NUCLEOTIDE SEQUENCE</scope>
</reference>
<dbReference type="CDD" id="cd03786">
    <property type="entry name" value="GTB_UDP-GlcNAc_2-Epimerase"/>
    <property type="match status" value="1"/>
</dbReference>
<protein>
    <recommendedName>
        <fullName evidence="1">UDP-N-acetylglucosamine 2-epimerase domain-containing protein</fullName>
    </recommendedName>
</protein>
<organism evidence="2">
    <name type="scientific">marine metagenome</name>
    <dbReference type="NCBI Taxonomy" id="408172"/>
    <lineage>
        <taxon>unclassified sequences</taxon>
        <taxon>metagenomes</taxon>
        <taxon>ecological metagenomes</taxon>
    </lineage>
</organism>
<accession>A0A382SVF9</accession>
<dbReference type="Pfam" id="PF02350">
    <property type="entry name" value="Epimerase_2"/>
    <property type="match status" value="1"/>
</dbReference>
<evidence type="ECO:0000313" key="2">
    <source>
        <dbReference type="EMBL" id="SVD13435.1"/>
    </source>
</evidence>
<dbReference type="AlphaFoldDB" id="A0A382SVF9"/>
<dbReference type="PANTHER" id="PTHR43174:SF1">
    <property type="entry name" value="UDP-N-ACETYLGLUCOSAMINE 2-EPIMERASE"/>
    <property type="match status" value="1"/>
</dbReference>
<dbReference type="SUPFAM" id="SSF53756">
    <property type="entry name" value="UDP-Glycosyltransferase/glycogen phosphorylase"/>
    <property type="match status" value="1"/>
</dbReference>
<sequence>MHVTHIVGARPNFMKIAPVLRALRDHEGVRNRLVHTGQHYDKALSEVLFEDLSLPQPDANLAVGSGSHAEQTANLLVRIEADLLETRTDCVVVVGDVNSTLAATLVAAKCHIKVVHVEAGLRSGDRRMPEEINRLVTDQLSDRLYTHSRSADVNLRAEGVSEERIRFVGNVMIDALDAVRPRVERFKAAEARGLAPGDYGLVTLHRPSNVDDPDQLAEIFAALDEIACDLPLLLPAHPRTRQRVQEFGIELK</sequence>
<evidence type="ECO:0000259" key="1">
    <source>
        <dbReference type="Pfam" id="PF02350"/>
    </source>
</evidence>
<feature type="non-terminal residue" evidence="2">
    <location>
        <position position="252"/>
    </location>
</feature>
<dbReference type="InterPro" id="IPR029767">
    <property type="entry name" value="WecB-like"/>
</dbReference>
<dbReference type="PANTHER" id="PTHR43174">
    <property type="entry name" value="UDP-N-ACETYLGLUCOSAMINE 2-EPIMERASE"/>
    <property type="match status" value="1"/>
</dbReference>
<gene>
    <name evidence="2" type="ORF">METZ01_LOCUS366289</name>
</gene>
<name>A0A382SVF9_9ZZZZ</name>
<dbReference type="InterPro" id="IPR003331">
    <property type="entry name" value="UDP_GlcNAc_Epimerase_2_dom"/>
</dbReference>